<feature type="domain" description="UvrD-like helicase ATP-binding" evidence="14">
    <location>
        <begin position="1"/>
        <end position="449"/>
    </location>
</feature>
<dbReference type="Pfam" id="PF00580">
    <property type="entry name" value="UvrD-helicase"/>
    <property type="match status" value="1"/>
</dbReference>
<evidence type="ECO:0000313" key="16">
    <source>
        <dbReference type="EMBL" id="MPL81296.1"/>
    </source>
</evidence>
<evidence type="ECO:0000256" key="10">
    <source>
        <dbReference type="ARBA" id="ARBA00023235"/>
    </source>
</evidence>
<dbReference type="SUPFAM" id="SSF52540">
    <property type="entry name" value="P-loop containing nucleoside triphosphate hydrolases"/>
    <property type="match status" value="1"/>
</dbReference>
<feature type="domain" description="UvrD-like helicase C-terminal" evidence="15">
    <location>
        <begin position="486"/>
        <end position="706"/>
    </location>
</feature>
<dbReference type="EMBL" id="VSSQ01000148">
    <property type="protein sequence ID" value="MPL81296.1"/>
    <property type="molecule type" value="Genomic_DNA"/>
</dbReference>
<keyword evidence="6" id="KW-0269">Exonuclease</keyword>
<dbReference type="GO" id="GO:0043138">
    <property type="term" value="F:3'-5' DNA helicase activity"/>
    <property type="evidence" value="ECO:0007669"/>
    <property type="project" value="UniProtKB-EC"/>
</dbReference>
<evidence type="ECO:0000256" key="4">
    <source>
        <dbReference type="ARBA" id="ARBA00022801"/>
    </source>
</evidence>
<keyword evidence="10" id="KW-0413">Isomerase</keyword>
<dbReference type="InterPro" id="IPR011604">
    <property type="entry name" value="PDDEXK-like_dom_sf"/>
</dbReference>
<dbReference type="Gene3D" id="3.90.320.10">
    <property type="match status" value="1"/>
</dbReference>
<comment type="catalytic activity">
    <reaction evidence="11">
        <text>Couples ATP hydrolysis with the unwinding of duplex DNA by translocating in the 3'-5' direction.</text>
        <dbReference type="EC" id="5.6.2.4"/>
    </reaction>
</comment>
<evidence type="ECO:0000256" key="2">
    <source>
        <dbReference type="ARBA" id="ARBA00022741"/>
    </source>
</evidence>
<dbReference type="PANTHER" id="PTHR11070:SF67">
    <property type="entry name" value="DNA 3'-5' HELICASE"/>
    <property type="match status" value="1"/>
</dbReference>
<evidence type="ECO:0000259" key="15">
    <source>
        <dbReference type="PROSITE" id="PS51217"/>
    </source>
</evidence>
<dbReference type="InterPro" id="IPR014016">
    <property type="entry name" value="UvrD-like_ATP-bd"/>
</dbReference>
<comment type="caution">
    <text evidence="16">The sequence shown here is derived from an EMBL/GenBank/DDBJ whole genome shotgun (WGS) entry which is preliminary data.</text>
</comment>
<dbReference type="PROSITE" id="PS51217">
    <property type="entry name" value="UVRD_HELICASE_CTER"/>
    <property type="match status" value="1"/>
</dbReference>
<proteinExistence type="predicted"/>
<keyword evidence="7" id="KW-0067">ATP-binding</keyword>
<evidence type="ECO:0000256" key="1">
    <source>
        <dbReference type="ARBA" id="ARBA00022722"/>
    </source>
</evidence>
<sequence length="1008" mass="114654">MGEVKIFRASAGSGKTHRLTLEYLNLLSRDERAYRRILAVTFTNKATEEMKRRVIEHLHKKSSQGDERASKLLKNILHDYSSFNISTIDRFFQQTLRAFAREIGKSTSYEVELNEEMVRALAIDKILFNLDTSDDNRLLDWIMELSVQRIDSGKSWDIRSSINSTSSQLFKEAYRTAIMGEDLNLLSKESIEEYSGIIANIISEYEKKMVEFGERGVEILAKSELSPFDFSNKKSSFAQRFRKLVDGDFSLSNVTFIDAGKGTERWFSKSALKESPDLLVKGAKADSLSLRSLIKEIVDYEESCSRDYITAVTISKNLYALGLMSDIQKSIQDVCAENGVVLLAETTELLNGIIDGSDTPFIFEKIGARTDHFMLDEFQDTSLLQWENFRPLIKNSLASGCSNLIVGDEKQSIYRWRGSDWMLLNKRVFNEFNEEEINSSALLENWRSGKEVVQFINDFFPRAAEACDNLLENNRVFETSVASIYSSVIQIIPKLNEGKSGYVELKFGTKSEENSDESEDIQDNESCEESVLNFVREKIELLVTNGSNLSDIAVLVRKNKEGAIIANHLIKSGIKVISGDSLFIKSSSSVSSIISQLRYLSNPLDSVNNILARFSCIEHIINNKISALSLYELCESLIETVPEETKRAESAYILAFMDNVKEFVKQNRSDLYAFLEWWDDYSEKLTIPAPDGEEAVRVMTIHKSKGLGFSSVIIPFSDFEFKGKQDILWCKPETAPFNIMPVVPVNLSEKLSNTHFSRDYEKERFLAVVDNLNLAYVAFTRAKDNLFIYVTEPLKSSKKAKGVGDILSYVYSDKAIDKSLVFGDCVVTPKRDTSILLEREMPLIRSYDNSDSLRLTLRSEEFFNENDNSRTRGVVIHSIMSKIMRPDDVYAAVNDAVASGEIEQRDRESTTQFILRLVNAVEKYGWFSNNVTVMNEIGIILPGGEIYRPDRIVKGEEYSVIDFKTGKHRSSSHIKQIERYTSSVKEMGFENVHGYLWYLDENIIEKVN</sequence>
<evidence type="ECO:0000256" key="7">
    <source>
        <dbReference type="ARBA" id="ARBA00022840"/>
    </source>
</evidence>
<evidence type="ECO:0000259" key="14">
    <source>
        <dbReference type="PROSITE" id="PS51198"/>
    </source>
</evidence>
<evidence type="ECO:0000256" key="8">
    <source>
        <dbReference type="ARBA" id="ARBA00023125"/>
    </source>
</evidence>
<dbReference type="InterPro" id="IPR027417">
    <property type="entry name" value="P-loop_NTPase"/>
</dbReference>
<dbReference type="InterPro" id="IPR014017">
    <property type="entry name" value="DNA_helicase_UvrD-like_C"/>
</dbReference>
<dbReference type="PROSITE" id="PS51198">
    <property type="entry name" value="UVRD_HELICASE_ATP_BIND"/>
    <property type="match status" value="1"/>
</dbReference>
<evidence type="ECO:0000256" key="12">
    <source>
        <dbReference type="ARBA" id="ARBA00034808"/>
    </source>
</evidence>
<evidence type="ECO:0000256" key="6">
    <source>
        <dbReference type="ARBA" id="ARBA00022839"/>
    </source>
</evidence>
<dbReference type="GO" id="GO:0000725">
    <property type="term" value="P:recombinational repair"/>
    <property type="evidence" value="ECO:0007669"/>
    <property type="project" value="TreeGrafter"/>
</dbReference>
<dbReference type="AlphaFoldDB" id="A0A644UQE3"/>
<evidence type="ECO:0000256" key="9">
    <source>
        <dbReference type="ARBA" id="ARBA00023204"/>
    </source>
</evidence>
<evidence type="ECO:0000256" key="5">
    <source>
        <dbReference type="ARBA" id="ARBA00022806"/>
    </source>
</evidence>
<dbReference type="GO" id="GO:0005524">
    <property type="term" value="F:ATP binding"/>
    <property type="evidence" value="ECO:0007669"/>
    <property type="project" value="UniProtKB-KW"/>
</dbReference>
<keyword evidence="3" id="KW-0227">DNA damage</keyword>
<comment type="catalytic activity">
    <reaction evidence="13">
        <text>ATP + H2O = ADP + phosphate + H(+)</text>
        <dbReference type="Rhea" id="RHEA:13065"/>
        <dbReference type="ChEBI" id="CHEBI:15377"/>
        <dbReference type="ChEBI" id="CHEBI:15378"/>
        <dbReference type="ChEBI" id="CHEBI:30616"/>
        <dbReference type="ChEBI" id="CHEBI:43474"/>
        <dbReference type="ChEBI" id="CHEBI:456216"/>
        <dbReference type="EC" id="5.6.2.4"/>
    </reaction>
</comment>
<keyword evidence="8" id="KW-0238">DNA-binding</keyword>
<dbReference type="GO" id="GO:0016887">
    <property type="term" value="F:ATP hydrolysis activity"/>
    <property type="evidence" value="ECO:0007669"/>
    <property type="project" value="RHEA"/>
</dbReference>
<dbReference type="GO" id="GO:0005829">
    <property type="term" value="C:cytosol"/>
    <property type="evidence" value="ECO:0007669"/>
    <property type="project" value="TreeGrafter"/>
</dbReference>
<dbReference type="Gene3D" id="3.40.50.300">
    <property type="entry name" value="P-loop containing nucleotide triphosphate hydrolases"/>
    <property type="match status" value="4"/>
</dbReference>
<evidence type="ECO:0000256" key="13">
    <source>
        <dbReference type="ARBA" id="ARBA00048988"/>
    </source>
</evidence>
<evidence type="ECO:0000256" key="3">
    <source>
        <dbReference type="ARBA" id="ARBA00022763"/>
    </source>
</evidence>
<keyword evidence="1" id="KW-0540">Nuclease</keyword>
<accession>A0A644UQE3</accession>
<dbReference type="GO" id="GO:0003677">
    <property type="term" value="F:DNA binding"/>
    <property type="evidence" value="ECO:0007669"/>
    <property type="project" value="UniProtKB-KW"/>
</dbReference>
<dbReference type="GO" id="GO:0004527">
    <property type="term" value="F:exonuclease activity"/>
    <property type="evidence" value="ECO:0007669"/>
    <property type="project" value="UniProtKB-KW"/>
</dbReference>
<dbReference type="InterPro" id="IPR000212">
    <property type="entry name" value="DNA_helicase_UvrD/REP"/>
</dbReference>
<dbReference type="EC" id="5.6.2.4" evidence="12"/>
<gene>
    <name evidence="16" type="primary">recB_7</name>
    <name evidence="16" type="ORF">SDC9_27211</name>
</gene>
<dbReference type="PANTHER" id="PTHR11070">
    <property type="entry name" value="UVRD / RECB / PCRA DNA HELICASE FAMILY MEMBER"/>
    <property type="match status" value="1"/>
</dbReference>
<evidence type="ECO:0000256" key="11">
    <source>
        <dbReference type="ARBA" id="ARBA00034617"/>
    </source>
</evidence>
<keyword evidence="2" id="KW-0547">Nucleotide-binding</keyword>
<name>A0A644UQE3_9ZZZZ</name>
<keyword evidence="4 16" id="KW-0378">Hydrolase</keyword>
<protein>
    <recommendedName>
        <fullName evidence="12">DNA 3'-5' helicase</fullName>
        <ecNumber evidence="12">5.6.2.4</ecNumber>
    </recommendedName>
</protein>
<keyword evidence="9" id="KW-0234">DNA repair</keyword>
<dbReference type="Pfam" id="PF13361">
    <property type="entry name" value="UvrD_C"/>
    <property type="match status" value="2"/>
</dbReference>
<keyword evidence="5" id="KW-0347">Helicase</keyword>
<reference evidence="16" key="1">
    <citation type="submission" date="2019-08" db="EMBL/GenBank/DDBJ databases">
        <authorList>
            <person name="Kucharzyk K."/>
            <person name="Murdoch R.W."/>
            <person name="Higgins S."/>
            <person name="Loffler F."/>
        </authorList>
    </citation>
    <scope>NUCLEOTIDE SEQUENCE</scope>
</reference>
<organism evidence="16">
    <name type="scientific">bioreactor metagenome</name>
    <dbReference type="NCBI Taxonomy" id="1076179"/>
    <lineage>
        <taxon>unclassified sequences</taxon>
        <taxon>metagenomes</taxon>
        <taxon>ecological metagenomes</taxon>
    </lineage>
</organism>